<sequence>MTSKLLARFKTKQPVQRARLKVNWFSRIGAPLLRVTILGSPAIHLRLRRLADLKPGQKVLELAAGPVPYHRFWESKLGPEGQLVVSDIDSGIMRASKRLSSKPKFRKTPRKSFAAIDLNRLPIDSDVLDRIVLISPFGFAHSSQGFKESFRALKPGGKVVLFHLAEFIDEGMPIPTKPSKENENRAKSVGFEIVKSGLFFSPYPHQYLVAKKPG</sequence>
<dbReference type="Pfam" id="PF01209">
    <property type="entry name" value="Ubie_methyltran"/>
    <property type="match status" value="1"/>
</dbReference>
<evidence type="ECO:0000313" key="1">
    <source>
        <dbReference type="EMBL" id="MBS3058096.1"/>
    </source>
</evidence>
<name>A0A8T4L536_9ARCH</name>
<reference evidence="1" key="1">
    <citation type="submission" date="2021-03" db="EMBL/GenBank/DDBJ databases">
        <authorList>
            <person name="Jaffe A."/>
        </authorList>
    </citation>
    <scope>NUCLEOTIDE SEQUENCE</scope>
    <source>
        <strain evidence="1">RIFCSPLOWO2_01_FULL_43_13</strain>
    </source>
</reference>
<dbReference type="EMBL" id="JAGVWB010000010">
    <property type="protein sequence ID" value="MBS3058096.1"/>
    <property type="molecule type" value="Genomic_DNA"/>
</dbReference>
<dbReference type="Gene3D" id="3.40.50.150">
    <property type="entry name" value="Vaccinia Virus protein VP39"/>
    <property type="match status" value="1"/>
</dbReference>
<dbReference type="Proteomes" id="UP000680185">
    <property type="component" value="Unassembled WGS sequence"/>
</dbReference>
<accession>A0A8T4L536</accession>
<protein>
    <submittedName>
        <fullName evidence="1">Class I SAM-dependent methyltransferase</fullName>
        <ecNumber evidence="1">2.1.1.-</ecNumber>
    </submittedName>
</protein>
<dbReference type="AlphaFoldDB" id="A0A8T4L536"/>
<dbReference type="InterPro" id="IPR029063">
    <property type="entry name" value="SAM-dependent_MTases_sf"/>
</dbReference>
<evidence type="ECO:0000313" key="2">
    <source>
        <dbReference type="Proteomes" id="UP000680185"/>
    </source>
</evidence>
<keyword evidence="1" id="KW-0489">Methyltransferase</keyword>
<dbReference type="EC" id="2.1.1.-" evidence="1"/>
<dbReference type="SUPFAM" id="SSF53335">
    <property type="entry name" value="S-adenosyl-L-methionine-dependent methyltransferases"/>
    <property type="match status" value="1"/>
</dbReference>
<dbReference type="GO" id="GO:0008168">
    <property type="term" value="F:methyltransferase activity"/>
    <property type="evidence" value="ECO:0007669"/>
    <property type="project" value="UniProtKB-KW"/>
</dbReference>
<dbReference type="GO" id="GO:0032259">
    <property type="term" value="P:methylation"/>
    <property type="evidence" value="ECO:0007669"/>
    <property type="project" value="UniProtKB-KW"/>
</dbReference>
<organism evidence="1 2">
    <name type="scientific">Candidatus Iainarchaeum sp</name>
    <dbReference type="NCBI Taxonomy" id="3101447"/>
    <lineage>
        <taxon>Archaea</taxon>
        <taxon>Candidatus Iainarchaeota</taxon>
        <taxon>Candidatus Iainarchaeia</taxon>
        <taxon>Candidatus Iainarchaeales</taxon>
        <taxon>Candidatus Iainarchaeaceae</taxon>
        <taxon>Candidatus Iainarchaeum</taxon>
    </lineage>
</organism>
<gene>
    <name evidence="1" type="ORF">J4478_01715</name>
</gene>
<proteinExistence type="predicted"/>
<comment type="caution">
    <text evidence="1">The sequence shown here is derived from an EMBL/GenBank/DDBJ whole genome shotgun (WGS) entry which is preliminary data.</text>
</comment>
<reference evidence="1" key="2">
    <citation type="submission" date="2021-05" db="EMBL/GenBank/DDBJ databases">
        <title>Protein family content uncovers lineage relationships and bacterial pathway maintenance mechanisms in DPANN archaea.</title>
        <authorList>
            <person name="Castelle C.J."/>
            <person name="Meheust R."/>
            <person name="Jaffe A.L."/>
            <person name="Seitz K."/>
            <person name="Gong X."/>
            <person name="Baker B.J."/>
            <person name="Banfield J.F."/>
        </authorList>
    </citation>
    <scope>NUCLEOTIDE SEQUENCE</scope>
    <source>
        <strain evidence="1">RIFCSPLOWO2_01_FULL_43_13</strain>
    </source>
</reference>
<keyword evidence="1" id="KW-0808">Transferase</keyword>